<organism evidence="1 2">
    <name type="scientific">Jatrophihabitans lederbergiae</name>
    <dbReference type="NCBI Taxonomy" id="3075547"/>
    <lineage>
        <taxon>Bacteria</taxon>
        <taxon>Bacillati</taxon>
        <taxon>Actinomycetota</taxon>
        <taxon>Actinomycetes</taxon>
        <taxon>Jatrophihabitantales</taxon>
        <taxon>Jatrophihabitantaceae</taxon>
        <taxon>Jatrophihabitans</taxon>
    </lineage>
</organism>
<evidence type="ECO:0000313" key="1">
    <source>
        <dbReference type="EMBL" id="MDT0263403.1"/>
    </source>
</evidence>
<protein>
    <recommendedName>
        <fullName evidence="3">ATP-binding protein</fullName>
    </recommendedName>
</protein>
<dbReference type="InterPro" id="IPR027417">
    <property type="entry name" value="P-loop_NTPase"/>
</dbReference>
<evidence type="ECO:0008006" key="3">
    <source>
        <dbReference type="Google" id="ProtNLM"/>
    </source>
</evidence>
<keyword evidence="2" id="KW-1185">Reference proteome</keyword>
<dbReference type="EMBL" id="JAVREH010000038">
    <property type="protein sequence ID" value="MDT0263403.1"/>
    <property type="molecule type" value="Genomic_DNA"/>
</dbReference>
<evidence type="ECO:0000313" key="2">
    <source>
        <dbReference type="Proteomes" id="UP001183176"/>
    </source>
</evidence>
<dbReference type="Proteomes" id="UP001183176">
    <property type="component" value="Unassembled WGS sequence"/>
</dbReference>
<reference evidence="2" key="1">
    <citation type="submission" date="2023-07" db="EMBL/GenBank/DDBJ databases">
        <title>30 novel species of actinomycetes from the DSMZ collection.</title>
        <authorList>
            <person name="Nouioui I."/>
        </authorList>
    </citation>
    <scope>NUCLEOTIDE SEQUENCE [LARGE SCALE GENOMIC DNA]</scope>
    <source>
        <strain evidence="2">DSM 44399</strain>
    </source>
</reference>
<dbReference type="RefSeq" id="WP_311424550.1">
    <property type="nucleotide sequence ID" value="NZ_JAVREH010000038.1"/>
</dbReference>
<dbReference type="Gene3D" id="3.40.50.1220">
    <property type="entry name" value="TPP-binding domain"/>
    <property type="match status" value="1"/>
</dbReference>
<comment type="caution">
    <text evidence="1">The sequence shown here is derived from an EMBL/GenBank/DDBJ whole genome shotgun (WGS) entry which is preliminary data.</text>
</comment>
<gene>
    <name evidence="1" type="ORF">RM423_18635</name>
</gene>
<dbReference type="InterPro" id="IPR029035">
    <property type="entry name" value="DHS-like_NAD/FAD-binding_dom"/>
</dbReference>
<accession>A0ABU2JEH5</accession>
<name>A0ABU2JEH5_9ACTN</name>
<sequence length="1134" mass="124129">MTSTAETDSRVAAVGQHLALGGVVVVGAGISISARFPMTVGLNTLLWDALDADAPARAEMAAALGRPDQPAKQLVGDTWETAQLAWKAVSGSVAALGRFQYQFSRLDTERSSRPSPGHEALARLIHAGIVECVVSLNWDTALEQAYRRLYGVPLPPGVLFKPHGDAARPKTPWTLPHESGLIPLELKEAMDRLADAHARTLLIIGYSERDRTVVEDLIGPVDETWRTVRVGPTAAGAGDLQMSAEDALPLLAGEYAKQEDKAAWHTVTYQGSRDIRAALRGERLSPSDVDACPRLAEVDLLVRALRADHAVVVNGPTGTGKSISAYQALRELADAGFETLRLRDDARTRGLSSWLDDLRWFPRPKVLLVDDAQDLPPDTVRELTEHADADTLILVVGVDHIAGGVRTLRLGAKAAVSRLAEWVRDERTTLFPLISDLDDQVGSYPRDIHFDRRIDVAENEDGAWQFFYTLTGGWRRMRRDAIELRDVARADLALMAIAAAQIAGVDAGVDRTTLAGLAAEMGRGSAWIDSSLEELKTRRLVLESDGRFRCAHLQSAYAVLSWMLHPIPWNSPASARPGVPPIASAVAPAPRPPTVTPTSVGSASRVDLPDAEVKADREVTCKLIAFLLDSPTTPLRGLSWLAGRGVLGNERSVLRWQQVLGPERDAKLAERALATPATGDVAAAAQLLADTLAYSDDSSLINKLKAYEPRVREWYANIAPENAWALGDLVNSLQRPDEEYAREVASYAHPERLALLVLDGGWPHTYSTGHALDRLCNTGGPEVRAAISPHLNHESYQQMFKNGDPEFWRAVSLIADLVSVDYKLATNLLEGSADRLARQFGADPVRLWNDMTSLVIRLGYGPRFLRGSRRPPTEVTRALKAFVGALDRQRIADTIAGPADQWGQLNFESFVYFLSEVGLPVFNDVVDRVDMGRFEASVRTTPQQSQKTAFAVAALLHARRRAEVHAILDRLEPVMDELDPYVAWIAPDIASRALRRGLPLDLGLDQQHWDAAAEVLNSLHKHDPTIAAEVAASNAERMAIGLAATNFHNPWEGLRHWTAVCDEVVPGLLDKVIARLPEGAVSGWDRGLRRPEKHHTSRRRDIAPLVRRAVRLGGHVQLEATALLRRFPAAARRA</sequence>
<proteinExistence type="predicted"/>
<dbReference type="SUPFAM" id="SSF52540">
    <property type="entry name" value="P-loop containing nucleoside triphosphate hydrolases"/>
    <property type="match status" value="1"/>
</dbReference>
<dbReference type="SUPFAM" id="SSF52467">
    <property type="entry name" value="DHS-like NAD/FAD-binding domain"/>
    <property type="match status" value="1"/>
</dbReference>